<dbReference type="FunCoup" id="A0A804J7N9">
    <property type="interactions" value="1959"/>
</dbReference>
<feature type="region of interest" description="Disordered" evidence="2">
    <location>
        <begin position="1"/>
        <end position="148"/>
    </location>
</feature>
<dbReference type="PROSITE" id="PS00018">
    <property type="entry name" value="EF_HAND_1"/>
    <property type="match status" value="1"/>
</dbReference>
<feature type="compositionally biased region" description="Basic residues" evidence="2">
    <location>
        <begin position="119"/>
        <end position="135"/>
    </location>
</feature>
<dbReference type="EnsemblPlants" id="Ma05_t23280.1">
    <property type="protein sequence ID" value="Ma05_p23280.1"/>
    <property type="gene ID" value="Ma05_g23280"/>
</dbReference>
<dbReference type="Gramene" id="Ma05_t23280.1">
    <property type="protein sequence ID" value="Ma05_p23280.1"/>
    <property type="gene ID" value="Ma05_g23280"/>
</dbReference>
<dbReference type="AlphaFoldDB" id="A0A804J7N9"/>
<evidence type="ECO:0000313" key="5">
    <source>
        <dbReference type="EnsemblPlants" id="Ma05_p23280.1"/>
    </source>
</evidence>
<evidence type="ECO:0000256" key="2">
    <source>
        <dbReference type="SAM" id="MobiDB-lite"/>
    </source>
</evidence>
<feature type="compositionally biased region" description="Basic and acidic residues" evidence="2">
    <location>
        <begin position="1"/>
        <end position="33"/>
    </location>
</feature>
<reference evidence="5" key="2">
    <citation type="submission" date="2021-05" db="UniProtKB">
        <authorList>
            <consortium name="EnsemblPlants"/>
        </authorList>
    </citation>
    <scope>IDENTIFICATION</scope>
    <source>
        <strain evidence="5">subsp. malaccensis</strain>
    </source>
</reference>
<feature type="compositionally biased region" description="Acidic residues" evidence="2">
    <location>
        <begin position="74"/>
        <end position="91"/>
    </location>
</feature>
<keyword evidence="6" id="KW-1185">Reference proteome</keyword>
<feature type="domain" description="EF-hand" evidence="3">
    <location>
        <begin position="211"/>
        <end position="246"/>
    </location>
</feature>
<feature type="region of interest" description="Disordered" evidence="2">
    <location>
        <begin position="164"/>
        <end position="201"/>
    </location>
</feature>
<dbReference type="SUPFAM" id="SSF47473">
    <property type="entry name" value="EF-hand"/>
    <property type="match status" value="1"/>
</dbReference>
<dbReference type="InterPro" id="IPR018247">
    <property type="entry name" value="EF_Hand_1_Ca_BS"/>
</dbReference>
<accession>A0A804J7N9</accession>
<dbReference type="GO" id="GO:0005509">
    <property type="term" value="F:calcium ion binding"/>
    <property type="evidence" value="ECO:0007669"/>
    <property type="project" value="InterPro"/>
</dbReference>
<evidence type="ECO:0000313" key="6">
    <source>
        <dbReference type="Proteomes" id="UP000012960"/>
    </source>
</evidence>
<feature type="domain" description="EF-hand" evidence="3">
    <location>
        <begin position="247"/>
        <end position="282"/>
    </location>
</feature>
<reference evidence="4" key="1">
    <citation type="submission" date="2021-03" db="EMBL/GenBank/DDBJ databases">
        <authorList>
            <consortium name="Genoscope - CEA"/>
            <person name="William W."/>
        </authorList>
    </citation>
    <scope>NUCLEOTIDE SEQUENCE</scope>
    <source>
        <strain evidence="4">Doubled-haploid Pahang</strain>
    </source>
</reference>
<keyword evidence="1" id="KW-0106">Calcium</keyword>
<dbReference type="Pfam" id="PF13499">
    <property type="entry name" value="EF-hand_7"/>
    <property type="match status" value="1"/>
</dbReference>
<dbReference type="CDD" id="cd00051">
    <property type="entry name" value="EFh"/>
    <property type="match status" value="1"/>
</dbReference>
<sequence>MGEASKADEGRGGPMPEYERQRLSRIRENRSRLEALGIPGLASSLLSPPPPPSKLQERREKAMKGAGRGRAVGDEDDDDYLPSDADQDDGGEGGGESSSLGEEEEEEQAEKKPSSVSRGKGKKRGSSKAAKVMKKGKTEPNDLTDSDTALKQAIALSLGEHMDPNEAVGGIPQNSGSSVADFGPYRKDKSSAHGPAGRRKSKIVNKSRVQLTEDEVDAYFFSFDEVGKGYITQQDLQKMAIAHDFSWTKSEIFNMIHCFDSDGDGKLSLKDFRAIVCRCKMIKDAAKH</sequence>
<feature type="compositionally biased region" description="Low complexity" evidence="2">
    <location>
        <begin position="35"/>
        <end position="46"/>
    </location>
</feature>
<name>A0A804J7N9_MUSAM</name>
<dbReference type="EMBL" id="HG996470">
    <property type="protein sequence ID" value="CAG1839353.1"/>
    <property type="molecule type" value="Genomic_DNA"/>
</dbReference>
<dbReference type="InterPro" id="IPR002048">
    <property type="entry name" value="EF_hand_dom"/>
</dbReference>
<dbReference type="OMA" id="VRCNMIK"/>
<dbReference type="SMART" id="SM00054">
    <property type="entry name" value="EFh"/>
    <property type="match status" value="2"/>
</dbReference>
<dbReference type="InterPro" id="IPR011992">
    <property type="entry name" value="EF-hand-dom_pair"/>
</dbReference>
<organism evidence="5 6">
    <name type="scientific">Musa acuminata subsp. malaccensis</name>
    <name type="common">Wild banana</name>
    <name type="synonym">Musa malaccensis</name>
    <dbReference type="NCBI Taxonomy" id="214687"/>
    <lineage>
        <taxon>Eukaryota</taxon>
        <taxon>Viridiplantae</taxon>
        <taxon>Streptophyta</taxon>
        <taxon>Embryophyta</taxon>
        <taxon>Tracheophyta</taxon>
        <taxon>Spermatophyta</taxon>
        <taxon>Magnoliopsida</taxon>
        <taxon>Liliopsida</taxon>
        <taxon>Zingiberales</taxon>
        <taxon>Musaceae</taxon>
        <taxon>Musa</taxon>
    </lineage>
</organism>
<dbReference type="Proteomes" id="UP000012960">
    <property type="component" value="Unplaced"/>
</dbReference>
<evidence type="ECO:0000256" key="1">
    <source>
        <dbReference type="ARBA" id="ARBA00022837"/>
    </source>
</evidence>
<dbReference type="PROSITE" id="PS50222">
    <property type="entry name" value="EF_HAND_2"/>
    <property type="match status" value="2"/>
</dbReference>
<proteinExistence type="predicted"/>
<dbReference type="OrthoDB" id="293868at2759"/>
<dbReference type="Gene3D" id="1.10.238.10">
    <property type="entry name" value="EF-hand"/>
    <property type="match status" value="1"/>
</dbReference>
<evidence type="ECO:0000313" key="4">
    <source>
        <dbReference type="EMBL" id="CAG1839353.1"/>
    </source>
</evidence>
<protein>
    <submittedName>
        <fullName evidence="4">(wild Malaysian banana) hypothetical protein</fullName>
    </submittedName>
</protein>
<evidence type="ECO:0000259" key="3">
    <source>
        <dbReference type="PROSITE" id="PS50222"/>
    </source>
</evidence>
<gene>
    <name evidence="4" type="ORF">GSMUA_275300.1</name>
</gene>
<dbReference type="KEGG" id="mus:103985638"/>